<dbReference type="InterPro" id="IPR006439">
    <property type="entry name" value="HAD-SF_hydro_IA"/>
</dbReference>
<dbReference type="Gene3D" id="3.40.50.1000">
    <property type="entry name" value="HAD superfamily/HAD-like"/>
    <property type="match status" value="1"/>
</dbReference>
<sequence>MTEIRGIIFDKDGTLFDFAATWEAWAESFLLRICDNDTERAAQAGAVIGFDLHTRSFSRDSIVIAGTAQEVATALAPYFPELPMPDLLATLNEEAAKAPQAEAVPLIPLLTDLRARGLKLGVATNDAQVPARAHLNGAGVSGYFDFIAGFDSGHGGKPAPGQLLAFCADTGLEPGTVVMVGDSTHDLHAGRAAGMRTVAVLTGLADTATLSPLADVVLPDIGHLAAWLDAQA</sequence>
<dbReference type="SFLD" id="SFLDS00003">
    <property type="entry name" value="Haloacid_Dehalogenase"/>
    <property type="match status" value="1"/>
</dbReference>
<dbReference type="Pfam" id="PF13419">
    <property type="entry name" value="HAD_2"/>
    <property type="match status" value="1"/>
</dbReference>
<dbReference type="InterPro" id="IPR036412">
    <property type="entry name" value="HAD-like_sf"/>
</dbReference>
<evidence type="ECO:0000313" key="5">
    <source>
        <dbReference type="EMBL" id="MBM2357066.1"/>
    </source>
</evidence>
<organism evidence="5 6">
    <name type="scientific">Pseudosulfitobacter pseudonitzschiae</name>
    <dbReference type="NCBI Taxonomy" id="1402135"/>
    <lineage>
        <taxon>Bacteria</taxon>
        <taxon>Pseudomonadati</taxon>
        <taxon>Pseudomonadota</taxon>
        <taxon>Alphaproteobacteria</taxon>
        <taxon>Rhodobacterales</taxon>
        <taxon>Roseobacteraceae</taxon>
        <taxon>Pseudosulfitobacter</taxon>
    </lineage>
</organism>
<gene>
    <name evidence="5" type="ORF">JQX14_21170</name>
</gene>
<keyword evidence="5" id="KW-0378">Hydrolase</keyword>
<dbReference type="CDD" id="cd01427">
    <property type="entry name" value="HAD_like"/>
    <property type="match status" value="1"/>
</dbReference>
<dbReference type="PANTHER" id="PTHR43434">
    <property type="entry name" value="PHOSPHOGLYCOLATE PHOSPHATASE"/>
    <property type="match status" value="1"/>
</dbReference>
<dbReference type="InterPro" id="IPR041492">
    <property type="entry name" value="HAD_2"/>
</dbReference>
<dbReference type="PANTHER" id="PTHR43434:SF1">
    <property type="entry name" value="PHOSPHOGLYCOLATE PHOSPHATASE"/>
    <property type="match status" value="1"/>
</dbReference>
<evidence type="ECO:0000256" key="3">
    <source>
        <dbReference type="ARBA" id="ARBA00006171"/>
    </source>
</evidence>
<dbReference type="SFLD" id="SFLDG01129">
    <property type="entry name" value="C1.5:_HAD__Beta-PGM__Phosphata"/>
    <property type="match status" value="1"/>
</dbReference>
<dbReference type="EC" id="3.1.3.18" evidence="4"/>
<comment type="catalytic activity">
    <reaction evidence="1">
        <text>2-phosphoglycolate + H2O = glycolate + phosphate</text>
        <dbReference type="Rhea" id="RHEA:14369"/>
        <dbReference type="ChEBI" id="CHEBI:15377"/>
        <dbReference type="ChEBI" id="CHEBI:29805"/>
        <dbReference type="ChEBI" id="CHEBI:43474"/>
        <dbReference type="ChEBI" id="CHEBI:58033"/>
        <dbReference type="EC" id="3.1.3.18"/>
    </reaction>
</comment>
<dbReference type="SUPFAM" id="SSF56784">
    <property type="entry name" value="HAD-like"/>
    <property type="match status" value="1"/>
</dbReference>
<evidence type="ECO:0000256" key="1">
    <source>
        <dbReference type="ARBA" id="ARBA00000830"/>
    </source>
</evidence>
<accession>A0A9Q2NLV9</accession>
<dbReference type="Gene3D" id="1.10.150.240">
    <property type="entry name" value="Putative phosphatase, domain 2"/>
    <property type="match status" value="1"/>
</dbReference>
<name>A0A9Q2NLV9_9RHOB</name>
<comment type="similarity">
    <text evidence="3">Belongs to the HAD-like hydrolase superfamily. CbbY/CbbZ/Gph/YieH family.</text>
</comment>
<dbReference type="GO" id="GO:0008967">
    <property type="term" value="F:phosphoglycolate phosphatase activity"/>
    <property type="evidence" value="ECO:0007669"/>
    <property type="project" value="UniProtKB-EC"/>
</dbReference>
<dbReference type="Proteomes" id="UP000809337">
    <property type="component" value="Unassembled WGS sequence"/>
</dbReference>
<dbReference type="InterPro" id="IPR050155">
    <property type="entry name" value="HAD-like_hydrolase_sf"/>
</dbReference>
<evidence type="ECO:0000256" key="4">
    <source>
        <dbReference type="ARBA" id="ARBA00013078"/>
    </source>
</evidence>
<comment type="caution">
    <text evidence="5">The sequence shown here is derived from an EMBL/GenBank/DDBJ whole genome shotgun (WGS) entry which is preliminary data.</text>
</comment>
<dbReference type="InterPro" id="IPR023198">
    <property type="entry name" value="PGP-like_dom2"/>
</dbReference>
<dbReference type="NCBIfam" id="TIGR01549">
    <property type="entry name" value="HAD-SF-IA-v1"/>
    <property type="match status" value="1"/>
</dbReference>
<dbReference type="RefSeq" id="WP_231035948.1">
    <property type="nucleotide sequence ID" value="NZ_JAJNGX010000030.1"/>
</dbReference>
<proteinExistence type="inferred from homology"/>
<evidence type="ECO:0000313" key="6">
    <source>
        <dbReference type="Proteomes" id="UP000809337"/>
    </source>
</evidence>
<reference evidence="5" key="1">
    <citation type="submission" date="2021-01" db="EMBL/GenBank/DDBJ databases">
        <title>Diatom-associated Roseobacters Show Island Model of Population Structure.</title>
        <authorList>
            <person name="Qu L."/>
            <person name="Feng X."/>
            <person name="Chen Y."/>
            <person name="Li L."/>
            <person name="Wang X."/>
            <person name="Hu Z."/>
            <person name="Wang H."/>
            <person name="Luo H."/>
        </authorList>
    </citation>
    <scope>NUCLEOTIDE SEQUENCE</scope>
    <source>
        <strain evidence="5">SM26-45</strain>
    </source>
</reference>
<comment type="pathway">
    <text evidence="2">Organic acid metabolism; glycolate biosynthesis; glycolate from 2-phosphoglycolate: step 1/1.</text>
</comment>
<dbReference type="AlphaFoldDB" id="A0A9Q2NLV9"/>
<protein>
    <recommendedName>
        <fullName evidence="4">phosphoglycolate phosphatase</fullName>
        <ecNumber evidence="4">3.1.3.18</ecNumber>
    </recommendedName>
</protein>
<dbReference type="GO" id="GO:0006281">
    <property type="term" value="P:DNA repair"/>
    <property type="evidence" value="ECO:0007669"/>
    <property type="project" value="TreeGrafter"/>
</dbReference>
<evidence type="ECO:0000256" key="2">
    <source>
        <dbReference type="ARBA" id="ARBA00004818"/>
    </source>
</evidence>
<dbReference type="EMBL" id="JAFBWN010000026">
    <property type="protein sequence ID" value="MBM2357066.1"/>
    <property type="molecule type" value="Genomic_DNA"/>
</dbReference>
<dbReference type="InterPro" id="IPR023214">
    <property type="entry name" value="HAD_sf"/>
</dbReference>